<protein>
    <submittedName>
        <fullName evidence="1">Uncharacterized protein</fullName>
    </submittedName>
</protein>
<proteinExistence type="predicted"/>
<comment type="caution">
    <text evidence="1">The sequence shown here is derived from an EMBL/GenBank/DDBJ whole genome shotgun (WGS) entry which is preliminary data.</text>
</comment>
<sequence>MNKALPLGQHLIRLSKTLVHPKCVATNTRWDSCKSCSLVKRDFQLTKAAFGERTTRTLPTLLYVHNPVTWLLNKLDFKMLKSAWDSNFDEKEFKRGAKQAVSVICCQLSENLWDNLRGLITRQALIRLQRDVEVNWSDEQRRNICVQPSDIKLALPKRVHFLRISDQRFVYVDMVFVALKFKEKEPSPLKDVVFIEMVARFHRNYTTGQLPNWTVSLFKVTRFNIQPMDK</sequence>
<gene>
    <name evidence="1" type="ORF">PYX00_002696</name>
</gene>
<dbReference type="GO" id="GO:0032979">
    <property type="term" value="P:protein insertion into mitochondrial inner membrane from matrix"/>
    <property type="evidence" value="ECO:0007669"/>
    <property type="project" value="TreeGrafter"/>
</dbReference>
<dbReference type="PANTHER" id="PTHR13333:SF5">
    <property type="entry name" value="M-AAA PROTEASE-INTERACTING PROTEIN 1, MITOCHONDRIAL"/>
    <property type="match status" value="1"/>
</dbReference>
<dbReference type="GO" id="GO:0043022">
    <property type="term" value="F:ribosome binding"/>
    <property type="evidence" value="ECO:0007669"/>
    <property type="project" value="TreeGrafter"/>
</dbReference>
<dbReference type="PANTHER" id="PTHR13333">
    <property type="entry name" value="M-AAA PROTEASE-INTERACTING PROTEIN 1, MITOCHONDRIAL"/>
    <property type="match status" value="1"/>
</dbReference>
<dbReference type="GO" id="GO:0005743">
    <property type="term" value="C:mitochondrial inner membrane"/>
    <property type="evidence" value="ECO:0007669"/>
    <property type="project" value="TreeGrafter"/>
</dbReference>
<organism evidence="1">
    <name type="scientific">Menopon gallinae</name>
    <name type="common">poultry shaft louse</name>
    <dbReference type="NCBI Taxonomy" id="328185"/>
    <lineage>
        <taxon>Eukaryota</taxon>
        <taxon>Metazoa</taxon>
        <taxon>Ecdysozoa</taxon>
        <taxon>Arthropoda</taxon>
        <taxon>Hexapoda</taxon>
        <taxon>Insecta</taxon>
        <taxon>Pterygota</taxon>
        <taxon>Neoptera</taxon>
        <taxon>Paraneoptera</taxon>
        <taxon>Psocodea</taxon>
        <taxon>Troctomorpha</taxon>
        <taxon>Phthiraptera</taxon>
        <taxon>Amblycera</taxon>
        <taxon>Menoponidae</taxon>
        <taxon>Menopon</taxon>
    </lineage>
</organism>
<dbReference type="EMBL" id="JARGDH010000002">
    <property type="protein sequence ID" value="KAL0274601.1"/>
    <property type="molecule type" value="Genomic_DNA"/>
</dbReference>
<name>A0AAW2HYE7_9NEOP</name>
<dbReference type="AlphaFoldDB" id="A0AAW2HYE7"/>
<reference evidence="1" key="1">
    <citation type="journal article" date="2024" name="Gigascience">
        <title>Chromosome-level genome of the poultry shaft louse Menopon gallinae provides insight into the host-switching and adaptive evolution of parasitic lice.</title>
        <authorList>
            <person name="Xu Y."/>
            <person name="Ma L."/>
            <person name="Liu S."/>
            <person name="Liang Y."/>
            <person name="Liu Q."/>
            <person name="He Z."/>
            <person name="Tian L."/>
            <person name="Duan Y."/>
            <person name="Cai W."/>
            <person name="Li H."/>
            <person name="Song F."/>
        </authorList>
    </citation>
    <scope>NUCLEOTIDE SEQUENCE</scope>
    <source>
        <strain evidence="1">Cailab_2023a</strain>
    </source>
</reference>
<evidence type="ECO:0000313" key="1">
    <source>
        <dbReference type="EMBL" id="KAL0274601.1"/>
    </source>
</evidence>
<accession>A0AAW2HYE7</accession>